<evidence type="ECO:0000313" key="3">
    <source>
        <dbReference type="EMBL" id="KIM73302.1"/>
    </source>
</evidence>
<evidence type="ECO:0000313" key="2">
    <source>
        <dbReference type="EMBL" id="KIM72669.1"/>
    </source>
</evidence>
<evidence type="ECO:0000313" key="4">
    <source>
        <dbReference type="Proteomes" id="UP000054166"/>
    </source>
</evidence>
<sequence>MLTKTIPHLMVLSISACISASALERRSSVPATTSTNALPIDTPGAVFSATEIYNTIINQSPYLTQATTIVTWTASSTPIASSTPAARI</sequence>
<organism evidence="2 4">
    <name type="scientific">Piloderma croceum (strain F 1598)</name>
    <dbReference type="NCBI Taxonomy" id="765440"/>
    <lineage>
        <taxon>Eukaryota</taxon>
        <taxon>Fungi</taxon>
        <taxon>Dikarya</taxon>
        <taxon>Basidiomycota</taxon>
        <taxon>Agaricomycotina</taxon>
        <taxon>Agaricomycetes</taxon>
        <taxon>Agaricomycetidae</taxon>
        <taxon>Atheliales</taxon>
        <taxon>Atheliaceae</taxon>
        <taxon>Piloderma</taxon>
    </lineage>
</organism>
<evidence type="ECO:0000256" key="1">
    <source>
        <dbReference type="SAM" id="SignalP"/>
    </source>
</evidence>
<dbReference type="Proteomes" id="UP000054166">
    <property type="component" value="Unassembled WGS sequence"/>
</dbReference>
<dbReference type="AlphaFoldDB" id="A0A0C3EXJ0"/>
<dbReference type="PROSITE" id="PS51257">
    <property type="entry name" value="PROKAR_LIPOPROTEIN"/>
    <property type="match status" value="1"/>
</dbReference>
<reference evidence="2 4" key="1">
    <citation type="submission" date="2014-04" db="EMBL/GenBank/DDBJ databases">
        <authorList>
            <consortium name="DOE Joint Genome Institute"/>
            <person name="Kuo A."/>
            <person name="Tarkka M."/>
            <person name="Buscot F."/>
            <person name="Kohler A."/>
            <person name="Nagy L.G."/>
            <person name="Floudas D."/>
            <person name="Copeland A."/>
            <person name="Barry K.W."/>
            <person name="Cichocki N."/>
            <person name="Veneault-Fourrey C."/>
            <person name="LaButti K."/>
            <person name="Lindquist E.A."/>
            <person name="Lipzen A."/>
            <person name="Lundell T."/>
            <person name="Morin E."/>
            <person name="Murat C."/>
            <person name="Sun H."/>
            <person name="Tunlid A."/>
            <person name="Henrissat B."/>
            <person name="Grigoriev I.V."/>
            <person name="Hibbett D.S."/>
            <person name="Martin F."/>
            <person name="Nordberg H.P."/>
            <person name="Cantor M.N."/>
            <person name="Hua S.X."/>
        </authorList>
    </citation>
    <scope>NUCLEOTIDE SEQUENCE [LARGE SCALE GENOMIC DNA]</scope>
    <source>
        <strain evidence="2 4">F 1598</strain>
    </source>
</reference>
<dbReference type="HOGENOM" id="CLU_2469912_0_0_1"/>
<dbReference type="EMBL" id="KN833114">
    <property type="protein sequence ID" value="KIM72669.1"/>
    <property type="molecule type" value="Genomic_DNA"/>
</dbReference>
<keyword evidence="1" id="KW-0732">Signal</keyword>
<protein>
    <submittedName>
        <fullName evidence="2">Uncharacterized protein</fullName>
    </submittedName>
</protein>
<feature type="chain" id="PRO_5007392630" evidence="1">
    <location>
        <begin position="23"/>
        <end position="88"/>
    </location>
</feature>
<name>A0A0C3EXJ0_PILCF</name>
<gene>
    <name evidence="3" type="ORF">PILCRDRAFT_829245</name>
    <name evidence="2" type="ORF">PILCRDRAFT_829630</name>
</gene>
<feature type="signal peptide" evidence="1">
    <location>
        <begin position="1"/>
        <end position="22"/>
    </location>
</feature>
<reference evidence="2" key="3">
    <citation type="submission" date="2015-02" db="EMBL/GenBank/DDBJ databases">
        <title>Evolutionary Origins and Diversification of the Mycorrhizal Mutualists.</title>
        <authorList>
            <consortium name="DOE Joint Genome Institute"/>
            <consortium name="Mycorrhizal Genomics Consortium"/>
            <person name="Kohler A."/>
            <person name="Kuo A."/>
            <person name="Nagy L.G."/>
            <person name="Floudas D."/>
            <person name="Copeland A."/>
            <person name="Barry K.W."/>
            <person name="Cichocki N."/>
            <person name="Veneault-Fourrey C."/>
            <person name="LaButti K."/>
            <person name="Lindquist E.A."/>
            <person name="Lipzen A."/>
            <person name="Lundell T."/>
            <person name="Morin E."/>
            <person name="Murat C."/>
            <person name="Riley R."/>
            <person name="Ohm R."/>
            <person name="Sun H."/>
            <person name="Tunlid A."/>
            <person name="Henrissat B."/>
            <person name="Grigoriev I.V."/>
            <person name="Hibbett D.S."/>
            <person name="Martin F."/>
        </authorList>
    </citation>
    <scope>NUCLEOTIDE SEQUENCE</scope>
    <source>
        <strain evidence="2">F 1598</strain>
    </source>
</reference>
<proteinExistence type="predicted"/>
<accession>A0A0C3EXJ0</accession>
<keyword evidence="4" id="KW-1185">Reference proteome</keyword>
<reference evidence="4" key="2">
    <citation type="submission" date="2015-01" db="EMBL/GenBank/DDBJ databases">
        <title>Evolutionary Origins and Diversification of the Mycorrhizal Mutualists.</title>
        <authorList>
            <consortium name="DOE Joint Genome Institute"/>
            <consortium name="Mycorrhizal Genomics Consortium"/>
            <person name="Kohler A."/>
            <person name="Kuo A."/>
            <person name="Nagy L.G."/>
            <person name="Floudas D."/>
            <person name="Copeland A."/>
            <person name="Barry K.W."/>
            <person name="Cichocki N."/>
            <person name="Veneault-Fourrey C."/>
            <person name="LaButti K."/>
            <person name="Lindquist E.A."/>
            <person name="Lipzen A."/>
            <person name="Lundell T."/>
            <person name="Morin E."/>
            <person name="Murat C."/>
            <person name="Riley R."/>
            <person name="Ohm R."/>
            <person name="Sun H."/>
            <person name="Tunlid A."/>
            <person name="Henrissat B."/>
            <person name="Grigoriev I.V."/>
            <person name="Hibbett D.S."/>
            <person name="Martin F."/>
        </authorList>
    </citation>
    <scope>NUCLEOTIDE SEQUENCE [LARGE SCALE GENOMIC DNA]</scope>
    <source>
        <strain evidence="3 4">F 1598</strain>
    </source>
</reference>
<dbReference type="EMBL" id="KN833086">
    <property type="protein sequence ID" value="KIM73302.1"/>
    <property type="molecule type" value="Genomic_DNA"/>
</dbReference>